<dbReference type="PRINTS" id="PR00385">
    <property type="entry name" value="P450"/>
</dbReference>
<proteinExistence type="inferred from homology"/>
<keyword evidence="10 13" id="KW-0408">Iron</keyword>
<evidence type="ECO:0000256" key="3">
    <source>
        <dbReference type="ARBA" id="ARBA00004721"/>
    </source>
</evidence>
<comment type="cofactor">
    <cofactor evidence="1 13">
        <name>heme</name>
        <dbReference type="ChEBI" id="CHEBI:30413"/>
    </cofactor>
</comment>
<evidence type="ECO:0000256" key="11">
    <source>
        <dbReference type="ARBA" id="ARBA00023033"/>
    </source>
</evidence>
<evidence type="ECO:0000256" key="5">
    <source>
        <dbReference type="ARBA" id="ARBA00022617"/>
    </source>
</evidence>
<dbReference type="AlphaFoldDB" id="A0A5M3MRK0"/>
<comment type="subcellular location">
    <subcellularLocation>
        <location evidence="2">Membrane</location>
    </subcellularLocation>
</comment>
<dbReference type="Pfam" id="PF00067">
    <property type="entry name" value="p450"/>
    <property type="match status" value="1"/>
</dbReference>
<sequence>MDQLSFLRLLDVSLISFGIWLLMKVAQSTRRRLVATKLNGPPRANLLFGQGQALASSDDAGSLYEDWEKTYGPAFYVPSTLGTTRIALCDPRAVAHFYAKENSVYVRPEFARILVEKLTGRSIIWAEGEDHRRQRKAMTPAFSNVSISNITKVFYDSAYKAIESWSSVIDDDYSGAVIEVQSWMSRISLDTIGIAGFSHDFGTLDGRHCAVADIFERFTSTKPSLFFKFSLMIGLVFPWVMKPSFGRSKLTPLLNNALGDVANHLIGDAPSSEGDRSVLGLLVKAASHESKLSMDQEEVLSQIKLLLVAGYETTSISLTWALIEIAQNQDCQHKLRTELSRFVTTDPTYEELTNGLPYLNAVVLETLRLHPPFHDTVRIASKDDIIPLGTPLTDASGKRADHIAVAKGTEIVVSIQYMNRAEKFWGPDAKAFSPERWLESGGLRAGAREIQGHRHLLTFIDGPRTCLGKAFALAEMKAVLSVLVRKFKFELRDGNVADVELARGILPRPKIVGEKGADAPLRVSRVECSE</sequence>
<gene>
    <name evidence="14" type="ORF">CONPUDRAFT_122282</name>
</gene>
<evidence type="ECO:0000256" key="1">
    <source>
        <dbReference type="ARBA" id="ARBA00001971"/>
    </source>
</evidence>
<evidence type="ECO:0000256" key="8">
    <source>
        <dbReference type="ARBA" id="ARBA00022989"/>
    </source>
</evidence>
<keyword evidence="6" id="KW-0812">Transmembrane</keyword>
<comment type="similarity">
    <text evidence="4">Belongs to the cytochrome P450 family.</text>
</comment>
<dbReference type="InterPro" id="IPR002403">
    <property type="entry name" value="Cyt_P450_E_grp-IV"/>
</dbReference>
<keyword evidence="7 13" id="KW-0479">Metal-binding</keyword>
<evidence type="ECO:0000256" key="4">
    <source>
        <dbReference type="ARBA" id="ARBA00010617"/>
    </source>
</evidence>
<dbReference type="GO" id="GO:0020037">
    <property type="term" value="F:heme binding"/>
    <property type="evidence" value="ECO:0007669"/>
    <property type="project" value="InterPro"/>
</dbReference>
<keyword evidence="11" id="KW-0503">Monooxygenase</keyword>
<evidence type="ECO:0000256" key="2">
    <source>
        <dbReference type="ARBA" id="ARBA00004370"/>
    </source>
</evidence>
<reference evidence="15" key="1">
    <citation type="journal article" date="2012" name="Science">
        <title>The Paleozoic origin of enzymatic lignin decomposition reconstructed from 31 fungal genomes.</title>
        <authorList>
            <person name="Floudas D."/>
            <person name="Binder M."/>
            <person name="Riley R."/>
            <person name="Barry K."/>
            <person name="Blanchette R.A."/>
            <person name="Henrissat B."/>
            <person name="Martinez A.T."/>
            <person name="Otillar R."/>
            <person name="Spatafora J.W."/>
            <person name="Yadav J.S."/>
            <person name="Aerts A."/>
            <person name="Benoit I."/>
            <person name="Boyd A."/>
            <person name="Carlson A."/>
            <person name="Copeland A."/>
            <person name="Coutinho P.M."/>
            <person name="de Vries R.P."/>
            <person name="Ferreira P."/>
            <person name="Findley K."/>
            <person name="Foster B."/>
            <person name="Gaskell J."/>
            <person name="Glotzer D."/>
            <person name="Gorecki P."/>
            <person name="Heitman J."/>
            <person name="Hesse C."/>
            <person name="Hori C."/>
            <person name="Igarashi K."/>
            <person name="Jurgens J.A."/>
            <person name="Kallen N."/>
            <person name="Kersten P."/>
            <person name="Kohler A."/>
            <person name="Kuees U."/>
            <person name="Kumar T.K.A."/>
            <person name="Kuo A."/>
            <person name="LaButti K."/>
            <person name="Larrondo L.F."/>
            <person name="Lindquist E."/>
            <person name="Ling A."/>
            <person name="Lombard V."/>
            <person name="Lucas S."/>
            <person name="Lundell T."/>
            <person name="Martin R."/>
            <person name="McLaughlin D.J."/>
            <person name="Morgenstern I."/>
            <person name="Morin E."/>
            <person name="Murat C."/>
            <person name="Nagy L.G."/>
            <person name="Nolan M."/>
            <person name="Ohm R.A."/>
            <person name="Patyshakuliyeva A."/>
            <person name="Rokas A."/>
            <person name="Ruiz-Duenas F.J."/>
            <person name="Sabat G."/>
            <person name="Salamov A."/>
            <person name="Samejima M."/>
            <person name="Schmutz J."/>
            <person name="Slot J.C."/>
            <person name="St John F."/>
            <person name="Stenlid J."/>
            <person name="Sun H."/>
            <person name="Sun S."/>
            <person name="Syed K."/>
            <person name="Tsang A."/>
            <person name="Wiebenga A."/>
            <person name="Young D."/>
            <person name="Pisabarro A."/>
            <person name="Eastwood D.C."/>
            <person name="Martin F."/>
            <person name="Cullen D."/>
            <person name="Grigoriev I.V."/>
            <person name="Hibbett D.S."/>
        </authorList>
    </citation>
    <scope>NUCLEOTIDE SEQUENCE [LARGE SCALE GENOMIC DNA]</scope>
    <source>
        <strain evidence="15">RWD-64-598 SS2</strain>
    </source>
</reference>
<dbReference type="SUPFAM" id="SSF48264">
    <property type="entry name" value="Cytochrome P450"/>
    <property type="match status" value="1"/>
</dbReference>
<evidence type="ECO:0000313" key="14">
    <source>
        <dbReference type="EMBL" id="EIW81782.1"/>
    </source>
</evidence>
<evidence type="ECO:0000256" key="7">
    <source>
        <dbReference type="ARBA" id="ARBA00022723"/>
    </source>
</evidence>
<dbReference type="GO" id="GO:0005506">
    <property type="term" value="F:iron ion binding"/>
    <property type="evidence" value="ECO:0007669"/>
    <property type="project" value="InterPro"/>
</dbReference>
<keyword evidence="8" id="KW-1133">Transmembrane helix</keyword>
<evidence type="ECO:0000256" key="13">
    <source>
        <dbReference type="PIRSR" id="PIRSR602403-1"/>
    </source>
</evidence>
<dbReference type="KEGG" id="cput:CONPUDRAFT_122282"/>
<dbReference type="GO" id="GO:0004497">
    <property type="term" value="F:monooxygenase activity"/>
    <property type="evidence" value="ECO:0007669"/>
    <property type="project" value="UniProtKB-KW"/>
</dbReference>
<dbReference type="PANTHER" id="PTHR24305">
    <property type="entry name" value="CYTOCHROME P450"/>
    <property type="match status" value="1"/>
</dbReference>
<accession>A0A5M3MRK0</accession>
<dbReference type="RefSeq" id="XP_007767663.1">
    <property type="nucleotide sequence ID" value="XM_007769473.1"/>
</dbReference>
<dbReference type="GO" id="GO:0016705">
    <property type="term" value="F:oxidoreductase activity, acting on paired donors, with incorporation or reduction of molecular oxygen"/>
    <property type="evidence" value="ECO:0007669"/>
    <property type="project" value="InterPro"/>
</dbReference>
<evidence type="ECO:0000256" key="12">
    <source>
        <dbReference type="ARBA" id="ARBA00023136"/>
    </source>
</evidence>
<evidence type="ECO:0000256" key="9">
    <source>
        <dbReference type="ARBA" id="ARBA00023002"/>
    </source>
</evidence>
<organism evidence="14 15">
    <name type="scientific">Coniophora puteana (strain RWD-64-598)</name>
    <name type="common">Brown rot fungus</name>
    <dbReference type="NCBI Taxonomy" id="741705"/>
    <lineage>
        <taxon>Eukaryota</taxon>
        <taxon>Fungi</taxon>
        <taxon>Dikarya</taxon>
        <taxon>Basidiomycota</taxon>
        <taxon>Agaricomycotina</taxon>
        <taxon>Agaricomycetes</taxon>
        <taxon>Agaricomycetidae</taxon>
        <taxon>Boletales</taxon>
        <taxon>Coniophorineae</taxon>
        <taxon>Coniophoraceae</taxon>
        <taxon>Coniophora</taxon>
    </lineage>
</organism>
<dbReference type="PANTHER" id="PTHR24305:SF166">
    <property type="entry name" value="CYTOCHROME P450 12A4, MITOCHONDRIAL-RELATED"/>
    <property type="match status" value="1"/>
</dbReference>
<dbReference type="Gene3D" id="1.10.630.10">
    <property type="entry name" value="Cytochrome P450"/>
    <property type="match status" value="1"/>
</dbReference>
<evidence type="ECO:0000256" key="6">
    <source>
        <dbReference type="ARBA" id="ARBA00022692"/>
    </source>
</evidence>
<comment type="pathway">
    <text evidence="3">Secondary metabolite biosynthesis; terpenoid biosynthesis.</text>
</comment>
<evidence type="ECO:0000256" key="10">
    <source>
        <dbReference type="ARBA" id="ARBA00023004"/>
    </source>
</evidence>
<keyword evidence="9" id="KW-0560">Oxidoreductase</keyword>
<protein>
    <submittedName>
        <fullName evidence="14">Cytochrome P450</fullName>
    </submittedName>
</protein>
<dbReference type="EMBL" id="JH711577">
    <property type="protein sequence ID" value="EIW81782.1"/>
    <property type="molecule type" value="Genomic_DNA"/>
</dbReference>
<dbReference type="InterPro" id="IPR050121">
    <property type="entry name" value="Cytochrome_P450_monoxygenase"/>
</dbReference>
<dbReference type="OrthoDB" id="1470350at2759"/>
<dbReference type="OMA" id="NFRLEPM"/>
<dbReference type="InterPro" id="IPR036396">
    <property type="entry name" value="Cyt_P450_sf"/>
</dbReference>
<feature type="binding site" description="axial binding residue" evidence="13">
    <location>
        <position position="466"/>
    </location>
    <ligand>
        <name>heme</name>
        <dbReference type="ChEBI" id="CHEBI:30413"/>
    </ligand>
    <ligandPart>
        <name>Fe</name>
        <dbReference type="ChEBI" id="CHEBI:18248"/>
    </ligandPart>
</feature>
<dbReference type="GeneID" id="19199681"/>
<name>A0A5M3MRK0_CONPW</name>
<dbReference type="InterPro" id="IPR001128">
    <property type="entry name" value="Cyt_P450"/>
</dbReference>
<keyword evidence="5 13" id="KW-0349">Heme</keyword>
<dbReference type="GO" id="GO:0016020">
    <property type="term" value="C:membrane"/>
    <property type="evidence" value="ECO:0007669"/>
    <property type="project" value="UniProtKB-SubCell"/>
</dbReference>
<evidence type="ECO:0000313" key="15">
    <source>
        <dbReference type="Proteomes" id="UP000053558"/>
    </source>
</evidence>
<comment type="caution">
    <text evidence="14">The sequence shown here is derived from an EMBL/GenBank/DDBJ whole genome shotgun (WGS) entry which is preliminary data.</text>
</comment>
<keyword evidence="12" id="KW-0472">Membrane</keyword>
<keyword evidence="15" id="KW-1185">Reference proteome</keyword>
<dbReference type="Proteomes" id="UP000053558">
    <property type="component" value="Unassembled WGS sequence"/>
</dbReference>
<dbReference type="PRINTS" id="PR00465">
    <property type="entry name" value="EP450IV"/>
</dbReference>